<dbReference type="PANTHER" id="PTHR22893:SF91">
    <property type="entry name" value="NADPH DEHYDROGENASE 2-RELATED"/>
    <property type="match status" value="1"/>
</dbReference>
<sequence>MTADLFQPFQLGPLALPNRVVMAPLTRSRAGSKGIPGPMNAEYYAQRASAGLIVAEATQISPQGQGYAFTPGIHDAAQVQGWRQVTEAVHAAGGRIVLQLWHVGRISHPSLQPGGALPVAPSAIRPEGQAFTESGFQPHPEPRALETDEIPGIVADYRRAAQNAREAGFDGVEIHGANGYLIDQFLRDKTNRRTDRYGGSIENRTRFLLEVTAAVTEVWGGERTGLRISPVSPANDIADSDPQALFTHVAEQVNRFGLAYLHVVEGATGGARDSLAFDYAALRRAFRGAYMANNGYDLALAEAALREGRADLIAFGRPFIANPDLVARLRSGAPLNALDAKTLYGGDAKGYTDYPALPRQAAE</sequence>
<dbReference type="Pfam" id="PF00724">
    <property type="entry name" value="Oxidored_FMN"/>
    <property type="match status" value="1"/>
</dbReference>
<comment type="similarity">
    <text evidence="2">Belongs to the NADH:flavin oxidoreductase/NADH oxidase family.</text>
</comment>
<dbReference type="EMBL" id="QLIX01000012">
    <property type="protein sequence ID" value="RAI57938.1"/>
    <property type="molecule type" value="Genomic_DNA"/>
</dbReference>
<keyword evidence="3" id="KW-0560">Oxidoreductase</keyword>
<dbReference type="CDD" id="cd02933">
    <property type="entry name" value="OYE_like_FMN"/>
    <property type="match status" value="1"/>
</dbReference>
<feature type="domain" description="NADH:flavin oxidoreductase/NADH oxidase N-terminal" evidence="4">
    <location>
        <begin position="4"/>
        <end position="336"/>
    </location>
</feature>
<dbReference type="RefSeq" id="WP_111470821.1">
    <property type="nucleotide sequence ID" value="NZ_QLIX01000012.1"/>
</dbReference>
<dbReference type="PANTHER" id="PTHR22893">
    <property type="entry name" value="NADH OXIDOREDUCTASE-RELATED"/>
    <property type="match status" value="1"/>
</dbReference>
<proteinExistence type="inferred from homology"/>
<gene>
    <name evidence="5" type="ORF">DOO78_15740</name>
</gene>
<dbReference type="GO" id="GO:0010181">
    <property type="term" value="F:FMN binding"/>
    <property type="evidence" value="ECO:0007669"/>
    <property type="project" value="InterPro"/>
</dbReference>
<dbReference type="InterPro" id="IPR001155">
    <property type="entry name" value="OxRdtase_FMN_N"/>
</dbReference>
<evidence type="ECO:0000313" key="6">
    <source>
        <dbReference type="Proteomes" id="UP000249065"/>
    </source>
</evidence>
<dbReference type="OrthoDB" id="9804454at2"/>
<evidence type="ECO:0000313" key="5">
    <source>
        <dbReference type="EMBL" id="RAI57938.1"/>
    </source>
</evidence>
<dbReference type="SUPFAM" id="SSF51395">
    <property type="entry name" value="FMN-linked oxidoreductases"/>
    <property type="match status" value="1"/>
</dbReference>
<dbReference type="GO" id="GO:0016628">
    <property type="term" value="F:oxidoreductase activity, acting on the CH-CH group of donors, NAD or NADP as acceptor"/>
    <property type="evidence" value="ECO:0007669"/>
    <property type="project" value="UniProtKB-ARBA"/>
</dbReference>
<dbReference type="GO" id="GO:0005829">
    <property type="term" value="C:cytosol"/>
    <property type="evidence" value="ECO:0007669"/>
    <property type="project" value="UniProtKB-ARBA"/>
</dbReference>
<comment type="caution">
    <text evidence="5">The sequence shown here is derived from an EMBL/GenBank/DDBJ whole genome shotgun (WGS) entry which is preliminary data.</text>
</comment>
<dbReference type="InterPro" id="IPR045247">
    <property type="entry name" value="Oye-like"/>
</dbReference>
<evidence type="ECO:0000256" key="1">
    <source>
        <dbReference type="ARBA" id="ARBA00001917"/>
    </source>
</evidence>
<dbReference type="NCBIfam" id="NF007899">
    <property type="entry name" value="PRK10605.1"/>
    <property type="match status" value="1"/>
</dbReference>
<dbReference type="InterPro" id="IPR013785">
    <property type="entry name" value="Aldolase_TIM"/>
</dbReference>
<dbReference type="AlphaFoldDB" id="A0A327MCN0"/>
<dbReference type="FunFam" id="3.20.20.70:FF:000059">
    <property type="entry name" value="N-ethylmaleimide reductase, FMN-linked"/>
    <property type="match status" value="1"/>
</dbReference>
<name>A0A327MCN0_9PROT</name>
<evidence type="ECO:0000256" key="2">
    <source>
        <dbReference type="ARBA" id="ARBA00005979"/>
    </source>
</evidence>
<comment type="cofactor">
    <cofactor evidence="1">
        <name>FMN</name>
        <dbReference type="ChEBI" id="CHEBI:58210"/>
    </cofactor>
</comment>
<accession>A0A327MCN0</accession>
<organism evidence="5 6">
    <name type="scientific">Roseicella frigidaeris</name>
    <dbReference type="NCBI Taxonomy" id="2230885"/>
    <lineage>
        <taxon>Bacteria</taxon>
        <taxon>Pseudomonadati</taxon>
        <taxon>Pseudomonadota</taxon>
        <taxon>Alphaproteobacteria</taxon>
        <taxon>Acetobacterales</taxon>
        <taxon>Roseomonadaceae</taxon>
        <taxon>Roseicella</taxon>
    </lineage>
</organism>
<dbReference type="Gene3D" id="3.20.20.70">
    <property type="entry name" value="Aldolase class I"/>
    <property type="match status" value="1"/>
</dbReference>
<dbReference type="Proteomes" id="UP000249065">
    <property type="component" value="Unassembled WGS sequence"/>
</dbReference>
<reference evidence="6" key="1">
    <citation type="submission" date="2018-06" db="EMBL/GenBank/DDBJ databases">
        <authorList>
            <person name="Khan S.A."/>
        </authorList>
    </citation>
    <scope>NUCLEOTIDE SEQUENCE [LARGE SCALE GENOMIC DNA]</scope>
    <source>
        <strain evidence="6">DB-1506</strain>
    </source>
</reference>
<evidence type="ECO:0000259" key="4">
    <source>
        <dbReference type="Pfam" id="PF00724"/>
    </source>
</evidence>
<evidence type="ECO:0000256" key="3">
    <source>
        <dbReference type="ARBA" id="ARBA00023002"/>
    </source>
</evidence>
<keyword evidence="6" id="KW-1185">Reference proteome</keyword>
<protein>
    <submittedName>
        <fullName evidence="5">Alkene reductase</fullName>
    </submittedName>
</protein>